<sequence>MLQSNSLPLLEPSELVNPSRFINSKLRPPPPHSTASLLLASSVSALLVWALSPVHLNCTIHAL</sequence>
<name>A0A2Z6MBB3_TRISU</name>
<evidence type="ECO:0000313" key="2">
    <source>
        <dbReference type="Proteomes" id="UP000242715"/>
    </source>
</evidence>
<gene>
    <name evidence="1" type="ORF">TSUD_76770</name>
</gene>
<keyword evidence="2" id="KW-1185">Reference proteome</keyword>
<protein>
    <submittedName>
        <fullName evidence="1">Uncharacterized protein</fullName>
    </submittedName>
</protein>
<organism evidence="1 2">
    <name type="scientific">Trifolium subterraneum</name>
    <name type="common">Subterranean clover</name>
    <dbReference type="NCBI Taxonomy" id="3900"/>
    <lineage>
        <taxon>Eukaryota</taxon>
        <taxon>Viridiplantae</taxon>
        <taxon>Streptophyta</taxon>
        <taxon>Embryophyta</taxon>
        <taxon>Tracheophyta</taxon>
        <taxon>Spermatophyta</taxon>
        <taxon>Magnoliopsida</taxon>
        <taxon>eudicotyledons</taxon>
        <taxon>Gunneridae</taxon>
        <taxon>Pentapetalae</taxon>
        <taxon>rosids</taxon>
        <taxon>fabids</taxon>
        <taxon>Fabales</taxon>
        <taxon>Fabaceae</taxon>
        <taxon>Papilionoideae</taxon>
        <taxon>50 kb inversion clade</taxon>
        <taxon>NPAAA clade</taxon>
        <taxon>Hologalegina</taxon>
        <taxon>IRL clade</taxon>
        <taxon>Trifolieae</taxon>
        <taxon>Trifolium</taxon>
    </lineage>
</organism>
<proteinExistence type="predicted"/>
<evidence type="ECO:0000313" key="1">
    <source>
        <dbReference type="EMBL" id="GAU19433.1"/>
    </source>
</evidence>
<dbReference type="AlphaFoldDB" id="A0A2Z6MBB3"/>
<reference evidence="2" key="1">
    <citation type="journal article" date="2017" name="Front. Plant Sci.">
        <title>Climate Clever Clovers: New Paradigm to Reduce the Environmental Footprint of Ruminants by Breeding Low Methanogenic Forages Utilizing Haplotype Variation.</title>
        <authorList>
            <person name="Kaur P."/>
            <person name="Appels R."/>
            <person name="Bayer P.E."/>
            <person name="Keeble-Gagnere G."/>
            <person name="Wang J."/>
            <person name="Hirakawa H."/>
            <person name="Shirasawa K."/>
            <person name="Vercoe P."/>
            <person name="Stefanova K."/>
            <person name="Durmic Z."/>
            <person name="Nichols P."/>
            <person name="Revell C."/>
            <person name="Isobe S.N."/>
            <person name="Edwards D."/>
            <person name="Erskine W."/>
        </authorList>
    </citation>
    <scope>NUCLEOTIDE SEQUENCE [LARGE SCALE GENOMIC DNA]</scope>
    <source>
        <strain evidence="2">cv. Daliak</strain>
    </source>
</reference>
<dbReference type="Proteomes" id="UP000242715">
    <property type="component" value="Unassembled WGS sequence"/>
</dbReference>
<accession>A0A2Z6MBB3</accession>
<dbReference type="EMBL" id="DF973198">
    <property type="protein sequence ID" value="GAU19433.1"/>
    <property type="molecule type" value="Genomic_DNA"/>
</dbReference>